<evidence type="ECO:0008006" key="3">
    <source>
        <dbReference type="Google" id="ProtNLM"/>
    </source>
</evidence>
<name>A0ABX6K2G7_9MICO</name>
<dbReference type="Proteomes" id="UP000503441">
    <property type="component" value="Chromosome"/>
</dbReference>
<dbReference type="EMBL" id="CP049933">
    <property type="protein sequence ID" value="QIM19462.1"/>
    <property type="molecule type" value="Genomic_DNA"/>
</dbReference>
<dbReference type="Gene3D" id="1.10.3110.10">
    <property type="entry name" value="protoporphyrinogen ix oxidase, domain 3"/>
    <property type="match status" value="1"/>
</dbReference>
<dbReference type="RefSeq" id="WP_166331704.1">
    <property type="nucleotide sequence ID" value="NZ_CP049933.1"/>
</dbReference>
<dbReference type="Gene3D" id="3.50.50.60">
    <property type="entry name" value="FAD/NAD(P)-binding domain"/>
    <property type="match status" value="1"/>
</dbReference>
<dbReference type="Gene3D" id="3.90.660.20">
    <property type="entry name" value="Protoporphyrinogen oxidase, mitochondrial, domain 2"/>
    <property type="match status" value="1"/>
</dbReference>
<dbReference type="InterPro" id="IPR036188">
    <property type="entry name" value="FAD/NAD-bd_sf"/>
</dbReference>
<proteinExistence type="predicted"/>
<evidence type="ECO:0000313" key="1">
    <source>
        <dbReference type="EMBL" id="QIM19462.1"/>
    </source>
</evidence>
<dbReference type="SUPFAM" id="SSF51905">
    <property type="entry name" value="FAD/NAD(P)-binding domain"/>
    <property type="match status" value="1"/>
</dbReference>
<organism evidence="1 2">
    <name type="scientific">Leucobacter coleopterorum</name>
    <dbReference type="NCBI Taxonomy" id="2714933"/>
    <lineage>
        <taxon>Bacteria</taxon>
        <taxon>Bacillati</taxon>
        <taxon>Actinomycetota</taxon>
        <taxon>Actinomycetes</taxon>
        <taxon>Micrococcales</taxon>
        <taxon>Microbacteriaceae</taxon>
        <taxon>Leucobacter</taxon>
    </lineage>
</organism>
<evidence type="ECO:0000313" key="2">
    <source>
        <dbReference type="Proteomes" id="UP000503441"/>
    </source>
</evidence>
<keyword evidence="2" id="KW-1185">Reference proteome</keyword>
<reference evidence="1 2" key="1">
    <citation type="submission" date="2020-03" db="EMBL/GenBank/DDBJ databases">
        <title>Leucobacter sp. nov., isolated from beetles.</title>
        <authorList>
            <person name="Hyun D.-W."/>
            <person name="Bae J.-W."/>
        </authorList>
    </citation>
    <scope>NUCLEOTIDE SEQUENCE [LARGE SCALE GENOMIC DNA]</scope>
    <source>
        <strain evidence="1 2">HDW9A</strain>
    </source>
</reference>
<gene>
    <name evidence="1" type="ORF">G7066_14390</name>
</gene>
<sequence length="446" mass="47239">MTDAYVIGTTLPALAAALELAEVGLDVRVALDGFSLTDELDHSGELDPEGFLAAFLTHLAQPIGEHGAAAQGAEPVLQDPRPFLLRNAKGGWSLQPTPAVWGIPAVPMSAQAMEILGGRGATRATLDRVKPVLTIGKTHELGALVRNRMGRVVEDRLVNPLVRERYGVAPDSVDVALAAPGLNEALTTAGSLSGAALANSDRYVARETRVAPASGWKNLVALLVERLKLFGVEFAELPVESVQAGESENGAWVVSEFGGQDHSVRSVIADTAAPLPSLFEEVFQSLVPEAGRIWTRAQIEDPKLPDPEHPALQNVEVPGQGTWSVRIEHGSDSRWFAQLSGPRVPGTGEVQDGYAGRGEAAVCVSQVLERLGLRASSEYEVEYRVAPSISTASRDAKAARLVEQRESNLSLLPVGAGLHGGEIAAAVADARQAAVMLRRRLTGISE</sequence>
<accession>A0ABX6K2G7</accession>
<protein>
    <recommendedName>
        <fullName evidence="3">Oxygen-dependent protoporphyrinogen oxidase</fullName>
    </recommendedName>
</protein>